<dbReference type="Gene3D" id="1.20.120.520">
    <property type="entry name" value="nmb1532 protein domain like"/>
    <property type="match status" value="1"/>
</dbReference>
<name>A0A1H7KC24_9ACTN</name>
<feature type="domain" description="Hemerythrin-like" evidence="1">
    <location>
        <begin position="6"/>
        <end position="117"/>
    </location>
</feature>
<accession>A0A1H7KC24</accession>
<gene>
    <name evidence="2" type="ORF">SAMN05660976_01199</name>
</gene>
<proteinExistence type="predicted"/>
<evidence type="ECO:0000259" key="1">
    <source>
        <dbReference type="Pfam" id="PF01814"/>
    </source>
</evidence>
<keyword evidence="3" id="KW-1185">Reference proteome</keyword>
<dbReference type="RefSeq" id="WP_091098936.1">
    <property type="nucleotide sequence ID" value="NZ_FOBF01000003.1"/>
</dbReference>
<dbReference type="OrthoDB" id="3212362at2"/>
<dbReference type="Pfam" id="PF01814">
    <property type="entry name" value="Hemerythrin"/>
    <property type="match status" value="1"/>
</dbReference>
<dbReference type="PANTHER" id="PTHR35585:SF1">
    <property type="entry name" value="HHE DOMAIN PROTEIN (AFU_ORTHOLOGUE AFUA_4G00730)"/>
    <property type="match status" value="1"/>
</dbReference>
<dbReference type="STRING" id="46177.SAMN05660976_01199"/>
<dbReference type="PANTHER" id="PTHR35585">
    <property type="entry name" value="HHE DOMAIN PROTEIN (AFU_ORTHOLOGUE AFUA_4G00730)"/>
    <property type="match status" value="1"/>
</dbReference>
<organism evidence="2 3">
    <name type="scientific">Nonomuraea pusilla</name>
    <dbReference type="NCBI Taxonomy" id="46177"/>
    <lineage>
        <taxon>Bacteria</taxon>
        <taxon>Bacillati</taxon>
        <taxon>Actinomycetota</taxon>
        <taxon>Actinomycetes</taxon>
        <taxon>Streptosporangiales</taxon>
        <taxon>Streptosporangiaceae</taxon>
        <taxon>Nonomuraea</taxon>
    </lineage>
</organism>
<protein>
    <submittedName>
        <fullName evidence="2">Hemerythrin HHE cation binding domain-containing protein</fullName>
    </submittedName>
</protein>
<evidence type="ECO:0000313" key="3">
    <source>
        <dbReference type="Proteomes" id="UP000198953"/>
    </source>
</evidence>
<dbReference type="InterPro" id="IPR012312">
    <property type="entry name" value="Hemerythrin-like"/>
</dbReference>
<dbReference type="AlphaFoldDB" id="A0A1H7KC24"/>
<sequence length="185" mass="20636">MAEQDVLDLLVAQHARIRDMFDEVGNAEPGARGEAFDRLVRLLAAHETAEEEIVHPYARLKLDGGHGLVADRLDEERRAKRLLQHLDRTGVAHPDFHDNLDRLRRAVTVHARSEERYEFVRLRAATTAVERRTMAVAVRAAEALAPTHPHPGTESATRNLLLGGPLALADRARDLIRKATDGHHA</sequence>
<evidence type="ECO:0000313" key="2">
    <source>
        <dbReference type="EMBL" id="SEK84431.1"/>
    </source>
</evidence>
<dbReference type="EMBL" id="FOBF01000003">
    <property type="protein sequence ID" value="SEK84431.1"/>
    <property type="molecule type" value="Genomic_DNA"/>
</dbReference>
<dbReference type="Proteomes" id="UP000198953">
    <property type="component" value="Unassembled WGS sequence"/>
</dbReference>
<reference evidence="2 3" key="1">
    <citation type="submission" date="2016-10" db="EMBL/GenBank/DDBJ databases">
        <authorList>
            <person name="de Groot N.N."/>
        </authorList>
    </citation>
    <scope>NUCLEOTIDE SEQUENCE [LARGE SCALE GENOMIC DNA]</scope>
    <source>
        <strain evidence="2 3">DSM 43357</strain>
    </source>
</reference>